<dbReference type="Gene3D" id="3.30.1380.10">
    <property type="match status" value="1"/>
</dbReference>
<evidence type="ECO:0000259" key="3">
    <source>
        <dbReference type="Pfam" id="PF13539"/>
    </source>
</evidence>
<protein>
    <submittedName>
        <fullName evidence="4">M15 family metallopeptidase</fullName>
    </submittedName>
</protein>
<keyword evidence="2" id="KW-0732">Signal</keyword>
<gene>
    <name evidence="4" type="ORF">ISG29_05755</name>
</gene>
<feature type="compositionally biased region" description="Low complexity" evidence="1">
    <location>
        <begin position="36"/>
        <end position="56"/>
    </location>
</feature>
<comment type="caution">
    <text evidence="4">The sequence shown here is derived from an EMBL/GenBank/DDBJ whole genome shotgun (WGS) entry which is preliminary data.</text>
</comment>
<organism evidence="4 5">
    <name type="scientific">Nocardioides acrostichi</name>
    <dbReference type="NCBI Taxonomy" id="2784339"/>
    <lineage>
        <taxon>Bacteria</taxon>
        <taxon>Bacillati</taxon>
        <taxon>Actinomycetota</taxon>
        <taxon>Actinomycetes</taxon>
        <taxon>Propionibacteriales</taxon>
        <taxon>Nocardioidaceae</taxon>
        <taxon>Nocardioides</taxon>
    </lineage>
</organism>
<dbReference type="AlphaFoldDB" id="A0A930UZD2"/>
<reference evidence="4" key="1">
    <citation type="submission" date="2020-11" db="EMBL/GenBank/DDBJ databases">
        <title>Nocardioides sp. CBS4Y-1, whole genome shotgun sequence.</title>
        <authorList>
            <person name="Tuo L."/>
        </authorList>
    </citation>
    <scope>NUCLEOTIDE SEQUENCE</scope>
    <source>
        <strain evidence="4">CBS4Y-1</strain>
    </source>
</reference>
<dbReference type="InterPro" id="IPR009045">
    <property type="entry name" value="Zn_M74/Hedgehog-like"/>
</dbReference>
<keyword evidence="5" id="KW-1185">Reference proteome</keyword>
<dbReference type="SUPFAM" id="SSF55166">
    <property type="entry name" value="Hedgehog/DD-peptidase"/>
    <property type="match status" value="1"/>
</dbReference>
<feature type="chain" id="PRO_5037817553" evidence="2">
    <location>
        <begin position="19"/>
        <end position="297"/>
    </location>
</feature>
<accession>A0A930UZD2</accession>
<dbReference type="InterPro" id="IPR039561">
    <property type="entry name" value="Peptidase_M15C"/>
</dbReference>
<sequence>MAALLVCCLLATAGLAGCAPGDTVSPTRSRAIAPGATLSPSVSTSPSPTPLPSASSDPGSVPPPWLGTRPLPTDAAGFGEVRPTPPRLRHRAFTLPDSVAELPGHGFTSRILSPAPASVIARSTWQPGCPVAASDLAWIRLAFWGFDHIRHTGELLVNAAAANDVVQVFTELYRARFPIEQMTITTRPELDAEPTGDGNDTESFVCRPVRGSTVLSQHAYGLAVDLDPFQNPYAKDVDGVRRVLPELASSYLDRGDLRPGMITPSGPVFAAFARIGWGWGGAWNSLRDYQHFSANGR</sequence>
<proteinExistence type="predicted"/>
<feature type="domain" description="Peptidase M15C" evidence="3">
    <location>
        <begin position="211"/>
        <end position="293"/>
    </location>
</feature>
<evidence type="ECO:0000313" key="5">
    <source>
        <dbReference type="Proteomes" id="UP000656804"/>
    </source>
</evidence>
<dbReference type="RefSeq" id="WP_194502811.1">
    <property type="nucleotide sequence ID" value="NZ_JADIVZ010000002.1"/>
</dbReference>
<dbReference type="Proteomes" id="UP000656804">
    <property type="component" value="Unassembled WGS sequence"/>
</dbReference>
<evidence type="ECO:0000256" key="2">
    <source>
        <dbReference type="SAM" id="SignalP"/>
    </source>
</evidence>
<dbReference type="EMBL" id="JADIVZ010000002">
    <property type="protein sequence ID" value="MBF4161189.1"/>
    <property type="molecule type" value="Genomic_DNA"/>
</dbReference>
<name>A0A930UZD2_9ACTN</name>
<evidence type="ECO:0000256" key="1">
    <source>
        <dbReference type="SAM" id="MobiDB-lite"/>
    </source>
</evidence>
<evidence type="ECO:0000313" key="4">
    <source>
        <dbReference type="EMBL" id="MBF4161189.1"/>
    </source>
</evidence>
<feature type="region of interest" description="Disordered" evidence="1">
    <location>
        <begin position="19"/>
        <end position="87"/>
    </location>
</feature>
<dbReference type="GO" id="GO:0008233">
    <property type="term" value="F:peptidase activity"/>
    <property type="evidence" value="ECO:0007669"/>
    <property type="project" value="InterPro"/>
</dbReference>
<dbReference type="Pfam" id="PF13539">
    <property type="entry name" value="Peptidase_M15_4"/>
    <property type="match status" value="1"/>
</dbReference>
<feature type="signal peptide" evidence="2">
    <location>
        <begin position="1"/>
        <end position="18"/>
    </location>
</feature>